<dbReference type="PRINTS" id="PR00412">
    <property type="entry name" value="EPOXHYDRLASE"/>
</dbReference>
<sequence length="500" mass="56201">MEVAHSKTQDGITALVEALKAHSREIADHTLTHRARLIKPLLSYDSAALALSFVPAAGESASHGRTAEDDKFTYHHLRRDAYDALTDAGVQVGSRYVVPSAHLTIARFNTPNVFGGDPLDGNVTLDMKKRKHWINEIELINKWLEAEFWPEAQGDLIKAGGEWIVGEEKGLDFRHGTLWYGGESPFPSSLQHTMASSTSVKIYNRAAHLNQEDPEVRIHYVESLPPSGQQKKGTILLIHGFPETSYQFRHVMAPLAQAGYHVIAPDKLGHGFSSKPTGDMHQQDPFTKKSLAHDFHELLTKHMGIKDKVHVVGHDIGGMVAHAYVCQFPDDVASVIWGECPLPGSTFYEETKHSRPLWHFDFQSHNPDIAAALVHGKERIYLKHFYDRLTQNQTVFTQDVVDFYVMQFSQPDALRCAFLTYRAFSIDAEHNRKWREANGKVKVKNMILSGESCFLAVNAESMAKEFYEDVKVGLVSDSGHYIAEENPEGFVEELLKFIES</sequence>
<evidence type="ECO:0000313" key="4">
    <source>
        <dbReference type="EMBL" id="KAK5536679.1"/>
    </source>
</evidence>
<evidence type="ECO:0000256" key="2">
    <source>
        <dbReference type="ARBA" id="ARBA00038334"/>
    </source>
</evidence>
<dbReference type="SUPFAM" id="SSF53474">
    <property type="entry name" value="alpha/beta-Hydrolases"/>
    <property type="match status" value="1"/>
</dbReference>
<dbReference type="SUPFAM" id="SSF55144">
    <property type="entry name" value="LigT-like"/>
    <property type="match status" value="1"/>
</dbReference>
<dbReference type="GO" id="GO:0016787">
    <property type="term" value="F:hydrolase activity"/>
    <property type="evidence" value="ECO:0007669"/>
    <property type="project" value="UniProtKB-KW"/>
</dbReference>
<comment type="caution">
    <text evidence="4">The sequence shown here is derived from an EMBL/GenBank/DDBJ whole genome shotgun (WGS) entry which is preliminary data.</text>
</comment>
<organism evidence="4 5">
    <name type="scientific">Vermiconidia calcicola</name>
    <dbReference type="NCBI Taxonomy" id="1690605"/>
    <lineage>
        <taxon>Eukaryota</taxon>
        <taxon>Fungi</taxon>
        <taxon>Dikarya</taxon>
        <taxon>Ascomycota</taxon>
        <taxon>Pezizomycotina</taxon>
        <taxon>Dothideomycetes</taxon>
        <taxon>Dothideomycetidae</taxon>
        <taxon>Mycosphaerellales</taxon>
        <taxon>Extremaceae</taxon>
        <taxon>Vermiconidia</taxon>
    </lineage>
</organism>
<dbReference type="InterPro" id="IPR029058">
    <property type="entry name" value="AB_hydrolase_fold"/>
</dbReference>
<feature type="domain" description="AB hydrolase-1" evidence="3">
    <location>
        <begin position="234"/>
        <end position="345"/>
    </location>
</feature>
<keyword evidence="1" id="KW-0378">Hydrolase</keyword>
<evidence type="ECO:0000256" key="1">
    <source>
        <dbReference type="ARBA" id="ARBA00022801"/>
    </source>
</evidence>
<dbReference type="EMBL" id="JAXLQG010000008">
    <property type="protein sequence ID" value="KAK5536679.1"/>
    <property type="molecule type" value="Genomic_DNA"/>
</dbReference>
<dbReference type="PRINTS" id="PR00111">
    <property type="entry name" value="ABHYDROLASE"/>
</dbReference>
<dbReference type="InterPro" id="IPR000639">
    <property type="entry name" value="Epox_hydrolase-like"/>
</dbReference>
<dbReference type="Pfam" id="PF00561">
    <property type="entry name" value="Abhydrolase_1"/>
    <property type="match status" value="1"/>
</dbReference>
<dbReference type="InterPro" id="IPR000073">
    <property type="entry name" value="AB_hydrolase_1"/>
</dbReference>
<evidence type="ECO:0000313" key="5">
    <source>
        <dbReference type="Proteomes" id="UP001345827"/>
    </source>
</evidence>
<dbReference type="InterPro" id="IPR009097">
    <property type="entry name" value="Cyclic_Pdiesterase"/>
</dbReference>
<protein>
    <recommendedName>
        <fullName evidence="3">AB hydrolase-1 domain-containing protein</fullName>
    </recommendedName>
</protein>
<comment type="similarity">
    <text evidence="2">Belongs to the AB hydrolase superfamily. Epoxide hydrolase family.</text>
</comment>
<keyword evidence="5" id="KW-1185">Reference proteome</keyword>
<dbReference type="PANTHER" id="PTHR43329">
    <property type="entry name" value="EPOXIDE HYDROLASE"/>
    <property type="match status" value="1"/>
</dbReference>
<proteinExistence type="inferred from homology"/>
<name>A0AAV9QAX5_9PEZI</name>
<dbReference type="AlphaFoldDB" id="A0AAV9QAX5"/>
<dbReference type="Proteomes" id="UP001345827">
    <property type="component" value="Unassembled WGS sequence"/>
</dbReference>
<accession>A0AAV9QAX5</accession>
<evidence type="ECO:0000259" key="3">
    <source>
        <dbReference type="Pfam" id="PF00561"/>
    </source>
</evidence>
<gene>
    <name evidence="4" type="ORF">LTR25_005353</name>
</gene>
<reference evidence="4 5" key="1">
    <citation type="submission" date="2023-06" db="EMBL/GenBank/DDBJ databases">
        <title>Black Yeasts Isolated from many extreme environments.</title>
        <authorList>
            <person name="Coleine C."/>
            <person name="Stajich J.E."/>
            <person name="Selbmann L."/>
        </authorList>
    </citation>
    <scope>NUCLEOTIDE SEQUENCE [LARGE SCALE GENOMIC DNA]</scope>
    <source>
        <strain evidence="4 5">CCFEE 5887</strain>
    </source>
</reference>
<dbReference type="Gene3D" id="3.40.50.1820">
    <property type="entry name" value="alpha/beta hydrolase"/>
    <property type="match status" value="1"/>
</dbReference>